<dbReference type="KEGG" id="vte:BHY08_00710"/>
<dbReference type="OrthoDB" id="2200040at2"/>
<evidence type="ECO:0000313" key="2">
    <source>
        <dbReference type="Proteomes" id="UP000191200"/>
    </source>
</evidence>
<gene>
    <name evidence="1" type="ORF">BHY08_00710</name>
</gene>
<sequence length="127" mass="14773">MIKKQPSTKPNKENHVKKFTRFISRSSQRFISSFLDDESEKEKHLALIQQQISKAILQKSLVVLQYQEPSQASYETLVGRIYQHAINRNALVIKLQKSNEIRMISANYIRKISIIHPNHSQNLSISK</sequence>
<protein>
    <submittedName>
        <fullName evidence="1">Uncharacterized protein</fullName>
    </submittedName>
</protein>
<evidence type="ECO:0000313" key="1">
    <source>
        <dbReference type="EMBL" id="APB30473.1"/>
    </source>
</evidence>
<name>A0A1J0A3H4_9ENTE</name>
<dbReference type="Proteomes" id="UP000191200">
    <property type="component" value="Chromosome"/>
</dbReference>
<dbReference type="RefSeq" id="WP_071456038.1">
    <property type="nucleotide sequence ID" value="NZ_CABJEN010000002.1"/>
</dbReference>
<proteinExistence type="predicted"/>
<reference evidence="1 2" key="1">
    <citation type="submission" date="2016-09" db="EMBL/GenBank/DDBJ databases">
        <title>Vagococcus teuberi sp. nov., isolated from the Malian artisanal sour milk fene.</title>
        <authorList>
            <person name="Wullschleger S."/>
            <person name="Seifert C."/>
            <person name="Baumgartner S."/>
            <person name="Lacroix C."/>
            <person name="Bonfoh B."/>
            <person name="Stevens M.J."/>
            <person name="Meile L."/>
        </authorList>
    </citation>
    <scope>NUCLEOTIDE SEQUENCE [LARGE SCALE GENOMIC DNA]</scope>
    <source>
        <strain evidence="1 2">DSM 21459</strain>
    </source>
</reference>
<keyword evidence="2" id="KW-1185">Reference proteome</keyword>
<dbReference type="STRING" id="519472.BHY08_00710"/>
<dbReference type="AlphaFoldDB" id="A0A1J0A3H4"/>
<dbReference type="EMBL" id="CP017267">
    <property type="protein sequence ID" value="APB30473.1"/>
    <property type="molecule type" value="Genomic_DNA"/>
</dbReference>
<organism evidence="1 2">
    <name type="scientific">Vagococcus teuberi</name>
    <dbReference type="NCBI Taxonomy" id="519472"/>
    <lineage>
        <taxon>Bacteria</taxon>
        <taxon>Bacillati</taxon>
        <taxon>Bacillota</taxon>
        <taxon>Bacilli</taxon>
        <taxon>Lactobacillales</taxon>
        <taxon>Enterococcaceae</taxon>
        <taxon>Vagococcus</taxon>
    </lineage>
</organism>
<accession>A0A1J0A3H4</accession>